<evidence type="ECO:0000313" key="1">
    <source>
        <dbReference type="EMBL" id="KAL2712123.1"/>
    </source>
</evidence>
<accession>A0ABD1ZUT1</accession>
<sequence length="134" mass="14968">MSGGGADTVVGIWAGRCLGGRGRTTPQTANHLSRFVPTTMAKRPMTKRTCQERTLAWRTRLAPAKLLGIELRTEPHVVDVTGVESVDYVYDHRPKSSLSWIPTLGLKDEIKVPKSSSLRCCCRRLENKPDMLEY</sequence>
<name>A0ABD1ZUT1_VESSQ</name>
<dbReference type="Proteomes" id="UP001607302">
    <property type="component" value="Unassembled WGS sequence"/>
</dbReference>
<dbReference type="EMBL" id="JAUDFV010000167">
    <property type="protein sequence ID" value="KAL2712123.1"/>
    <property type="molecule type" value="Genomic_DNA"/>
</dbReference>
<protein>
    <submittedName>
        <fullName evidence="1">Uncharacterized protein</fullName>
    </submittedName>
</protein>
<proteinExistence type="predicted"/>
<dbReference type="AlphaFoldDB" id="A0ABD1ZUT1"/>
<evidence type="ECO:0000313" key="2">
    <source>
        <dbReference type="Proteomes" id="UP001607302"/>
    </source>
</evidence>
<organism evidence="1 2">
    <name type="scientific">Vespula squamosa</name>
    <name type="common">Southern yellow jacket</name>
    <name type="synonym">Wasp</name>
    <dbReference type="NCBI Taxonomy" id="30214"/>
    <lineage>
        <taxon>Eukaryota</taxon>
        <taxon>Metazoa</taxon>
        <taxon>Ecdysozoa</taxon>
        <taxon>Arthropoda</taxon>
        <taxon>Hexapoda</taxon>
        <taxon>Insecta</taxon>
        <taxon>Pterygota</taxon>
        <taxon>Neoptera</taxon>
        <taxon>Endopterygota</taxon>
        <taxon>Hymenoptera</taxon>
        <taxon>Apocrita</taxon>
        <taxon>Aculeata</taxon>
        <taxon>Vespoidea</taxon>
        <taxon>Vespidae</taxon>
        <taxon>Vespinae</taxon>
        <taxon>Vespula</taxon>
    </lineage>
</organism>
<feature type="non-terminal residue" evidence="1">
    <location>
        <position position="134"/>
    </location>
</feature>
<keyword evidence="2" id="KW-1185">Reference proteome</keyword>
<comment type="caution">
    <text evidence="1">The sequence shown here is derived from an EMBL/GenBank/DDBJ whole genome shotgun (WGS) entry which is preliminary data.</text>
</comment>
<gene>
    <name evidence="1" type="ORF">V1478_018358</name>
</gene>
<reference evidence="1 2" key="1">
    <citation type="journal article" date="2024" name="Ann. Entomol. Soc. Am.">
        <title>Genomic analyses of the southern and eastern yellowjacket wasps (Hymenoptera: Vespidae) reveal evolutionary signatures of social life.</title>
        <authorList>
            <person name="Catto M.A."/>
            <person name="Caine P.B."/>
            <person name="Orr S.E."/>
            <person name="Hunt B.G."/>
            <person name="Goodisman M.A.D."/>
        </authorList>
    </citation>
    <scope>NUCLEOTIDE SEQUENCE [LARGE SCALE GENOMIC DNA]</scope>
    <source>
        <strain evidence="1">233</strain>
        <tissue evidence="1">Head and thorax</tissue>
    </source>
</reference>